<gene>
    <name evidence="1" type="ORF">SDC9_06431</name>
</gene>
<organism evidence="1">
    <name type="scientific">bioreactor metagenome</name>
    <dbReference type="NCBI Taxonomy" id="1076179"/>
    <lineage>
        <taxon>unclassified sequences</taxon>
        <taxon>metagenomes</taxon>
        <taxon>ecological metagenomes</taxon>
    </lineage>
</organism>
<sequence>MPVGPAVARGRALEMGADLMDRALHVIADERAIGADLGLEAVADGIEFLARAQHAAFDQLAEGHARLGAFRGGGLERFLVELAHFLEPLQRHLAIGFLALDADVVAAEHLRHGAGGAGAKERVEHHVARIRRAEDDAVQKRLGLLRRMRLVAGIVLQPLVAGANRQHPVRAHLHAFIQRLQRLVVEGVFRAFALRGPDQRLMRVGEPLAAEVRHRVRLAPDHVVQDPVALILQLGAETEDVVIGADHPDRPVRLQDPARGGKPVMGEAIVMVERAELIPGVVDGVDLGIVGPVQLATQLQVIGRIGEDEVDACLGQAVHHLDAVACKNLVERQQRLLRPHGGFRHVCLILPFAGLPVWVSACADLVRSNMSQRRFPVKFFFESSTYRFRLAQDVVYRLERTPMNGGHAKI</sequence>
<dbReference type="EMBL" id="VSSQ01000013">
    <property type="protein sequence ID" value="MPL60869.1"/>
    <property type="molecule type" value="Genomic_DNA"/>
</dbReference>
<accession>A0A644T280</accession>
<evidence type="ECO:0000313" key="1">
    <source>
        <dbReference type="EMBL" id="MPL60869.1"/>
    </source>
</evidence>
<protein>
    <submittedName>
        <fullName evidence="1">Uncharacterized protein</fullName>
    </submittedName>
</protein>
<reference evidence="1" key="1">
    <citation type="submission" date="2019-08" db="EMBL/GenBank/DDBJ databases">
        <authorList>
            <person name="Kucharzyk K."/>
            <person name="Murdoch R.W."/>
            <person name="Higgins S."/>
            <person name="Loffler F."/>
        </authorList>
    </citation>
    <scope>NUCLEOTIDE SEQUENCE</scope>
</reference>
<name>A0A644T280_9ZZZZ</name>
<proteinExistence type="predicted"/>
<comment type="caution">
    <text evidence="1">The sequence shown here is derived from an EMBL/GenBank/DDBJ whole genome shotgun (WGS) entry which is preliminary data.</text>
</comment>
<dbReference type="AlphaFoldDB" id="A0A644T280"/>